<organism evidence="1 2">
    <name type="scientific">Halorarum salinum</name>
    <dbReference type="NCBI Taxonomy" id="2743089"/>
    <lineage>
        <taxon>Archaea</taxon>
        <taxon>Methanobacteriati</taxon>
        <taxon>Methanobacteriota</taxon>
        <taxon>Stenosarchaea group</taxon>
        <taxon>Halobacteria</taxon>
        <taxon>Halobacteriales</taxon>
        <taxon>Haloferacaceae</taxon>
        <taxon>Halorarum</taxon>
    </lineage>
</organism>
<dbReference type="RefSeq" id="WP_179269711.1">
    <property type="nucleotide sequence ID" value="NZ_CP058579.1"/>
</dbReference>
<sequence length="131" mass="14378">MERHRRDRPVDLEGTATCVTLRDRLRELPVEAIVPDGWRVGTEVVSFPDEPPADGATLSHPAYPRELLVTPAGASEAVAVYERDRTCGRRRRVASVPGRDDDREAVRAALEAAGRHAARIESTGEAGAERR</sequence>
<evidence type="ECO:0000313" key="2">
    <source>
        <dbReference type="Proteomes" id="UP000509626"/>
    </source>
</evidence>
<dbReference type="AlphaFoldDB" id="A0A7D5LBS1"/>
<dbReference type="KEGG" id="halu:HUG12_15855"/>
<keyword evidence="2" id="KW-1185">Reference proteome</keyword>
<accession>A0A7D5LBS1</accession>
<proteinExistence type="predicted"/>
<evidence type="ECO:0000313" key="1">
    <source>
        <dbReference type="EMBL" id="QLG63126.1"/>
    </source>
</evidence>
<dbReference type="OrthoDB" id="342377at2157"/>
<reference evidence="1 2" key="1">
    <citation type="submission" date="2020-06" db="EMBL/GenBank/DDBJ databases">
        <title>NJ-3-1, isolated from saline soil.</title>
        <authorList>
            <person name="Cui H.L."/>
            <person name="Shi X."/>
        </authorList>
    </citation>
    <scope>NUCLEOTIDE SEQUENCE [LARGE SCALE GENOMIC DNA]</scope>
    <source>
        <strain evidence="1 2">NJ-3-1</strain>
    </source>
</reference>
<gene>
    <name evidence="1" type="ORF">HUG12_15855</name>
</gene>
<dbReference type="EMBL" id="CP058579">
    <property type="protein sequence ID" value="QLG63126.1"/>
    <property type="molecule type" value="Genomic_DNA"/>
</dbReference>
<protein>
    <submittedName>
        <fullName evidence="1">Uncharacterized protein</fullName>
    </submittedName>
</protein>
<name>A0A7D5LBS1_9EURY</name>
<dbReference type="Proteomes" id="UP000509626">
    <property type="component" value="Chromosome"/>
</dbReference>
<dbReference type="GeneID" id="56038964"/>